<dbReference type="Proteomes" id="UP000261731">
    <property type="component" value="Segment"/>
</dbReference>
<sequence length="33" mass="3728">MSFQNSIVHMRCPLIRPDETDLPQASGVKWVDG</sequence>
<protein>
    <submittedName>
        <fullName evidence="1">Uncharacterized protein</fullName>
    </submittedName>
</protein>
<dbReference type="EMBL" id="MH651182">
    <property type="protein sequence ID" value="AXQ64493.1"/>
    <property type="molecule type" value="Genomic_DNA"/>
</dbReference>
<dbReference type="KEGG" id="vg:70080418"/>
<gene>
    <name evidence="1" type="primary">43</name>
    <name evidence="1" type="ORF">SEA_NEVILLE_43</name>
</gene>
<organism evidence="1 2">
    <name type="scientific">Gordonia phage Neville</name>
    <dbReference type="NCBI Taxonomy" id="2301693"/>
    <lineage>
        <taxon>Viruses</taxon>
        <taxon>Duplodnaviria</taxon>
        <taxon>Heunggongvirae</taxon>
        <taxon>Uroviricota</taxon>
        <taxon>Caudoviricetes</taxon>
        <taxon>Deeyouvirinae</taxon>
        <taxon>Nevillevirus</taxon>
        <taxon>Nevillevirus neville</taxon>
    </lineage>
</organism>
<evidence type="ECO:0000313" key="2">
    <source>
        <dbReference type="Proteomes" id="UP000261731"/>
    </source>
</evidence>
<proteinExistence type="predicted"/>
<accession>A0A385DYA1</accession>
<name>A0A385DYA1_9CAUD</name>
<dbReference type="GeneID" id="70080418"/>
<evidence type="ECO:0000313" key="1">
    <source>
        <dbReference type="EMBL" id="AXQ64493.1"/>
    </source>
</evidence>
<reference evidence="1 2" key="1">
    <citation type="submission" date="2018-07" db="EMBL/GenBank/DDBJ databases">
        <authorList>
            <person name="Bragdon E."/>
            <person name="Orellana H."/>
            <person name="Sterchele H."/>
            <person name="Molloy S.D."/>
            <person name="Garlena R.A."/>
            <person name="Russell D.A."/>
            <person name="Pope W.H."/>
            <person name="Jacobs-Sera D."/>
            <person name="Hatfull G.F."/>
        </authorList>
    </citation>
    <scope>NUCLEOTIDE SEQUENCE [LARGE SCALE GENOMIC DNA]</scope>
</reference>
<dbReference type="RefSeq" id="YP_010245899.1">
    <property type="nucleotide sequence ID" value="NC_060131.1"/>
</dbReference>
<keyword evidence="2" id="KW-1185">Reference proteome</keyword>